<organism evidence="1 2">
    <name type="scientific">Aromatoleum anaerobium</name>
    <dbReference type="NCBI Taxonomy" id="182180"/>
    <lineage>
        <taxon>Bacteria</taxon>
        <taxon>Pseudomonadati</taxon>
        <taxon>Pseudomonadota</taxon>
        <taxon>Betaproteobacteria</taxon>
        <taxon>Rhodocyclales</taxon>
        <taxon>Rhodocyclaceae</taxon>
        <taxon>Aromatoleum</taxon>
    </lineage>
</organism>
<proteinExistence type="predicted"/>
<evidence type="ECO:0000313" key="2">
    <source>
        <dbReference type="Proteomes" id="UP000615989"/>
    </source>
</evidence>
<dbReference type="SUPFAM" id="SSF46689">
    <property type="entry name" value="Homeodomain-like"/>
    <property type="match status" value="1"/>
</dbReference>
<name>A0ABX1PIG9_9RHOO</name>
<dbReference type="RefSeq" id="WP_169117068.1">
    <property type="nucleotide sequence ID" value="NZ_WTVG02000039.1"/>
</dbReference>
<dbReference type="Proteomes" id="UP000615989">
    <property type="component" value="Unassembled WGS sequence"/>
</dbReference>
<accession>A0ABX1PIG9</accession>
<dbReference type="InterPro" id="IPR009057">
    <property type="entry name" value="Homeodomain-like_sf"/>
</dbReference>
<evidence type="ECO:0000313" key="1">
    <source>
        <dbReference type="EMBL" id="NMG23651.1"/>
    </source>
</evidence>
<dbReference type="Gene3D" id="1.10.10.60">
    <property type="entry name" value="Homeodomain-like"/>
    <property type="match status" value="1"/>
</dbReference>
<keyword evidence="2" id="KW-1185">Reference proteome</keyword>
<comment type="caution">
    <text evidence="1">The sequence shown here is derived from an EMBL/GenBank/DDBJ whole genome shotgun (WGS) entry which is preliminary data.</text>
</comment>
<dbReference type="Pfam" id="PF01527">
    <property type="entry name" value="HTH_Tnp_1"/>
    <property type="match status" value="1"/>
</dbReference>
<gene>
    <name evidence="1" type="ORF">GO606_02730</name>
</gene>
<sequence length="101" mass="11299">MKATIPKRVYTAQFREAAVRQVIDAGRSSSEVARSLDISSKTLGNWVRQARRGKPLVKRAAAVQVDEAHAELSRLRSEVVRLRVGNEILKRAAAYLARESR</sequence>
<dbReference type="InterPro" id="IPR002514">
    <property type="entry name" value="Transposase_8"/>
</dbReference>
<dbReference type="EMBL" id="WTVG01000005">
    <property type="protein sequence ID" value="NMG23651.1"/>
    <property type="molecule type" value="Genomic_DNA"/>
</dbReference>
<reference evidence="1" key="1">
    <citation type="submission" date="2019-12" db="EMBL/GenBank/DDBJ databases">
        <title>Comparative genomics gives insights into the taxonomy of the Azoarcus-Aromatoleum group and reveals separate origins of nif in the plant-associated Azoarcus and non-plant-associated Aromatoleum sub-groups.</title>
        <authorList>
            <person name="Lafos M."/>
            <person name="Maluk M."/>
            <person name="Batista M."/>
            <person name="Junghare M."/>
            <person name="Carmona M."/>
            <person name="Faoro H."/>
            <person name="Cruz L.M."/>
            <person name="Battistoni F."/>
            <person name="De Souza E."/>
            <person name="Pedrosa F."/>
            <person name="Chen W.-M."/>
            <person name="Poole P.S."/>
            <person name="Dixon R.A."/>
            <person name="James E.K."/>
        </authorList>
    </citation>
    <scope>NUCLEOTIDE SEQUENCE</scope>
    <source>
        <strain evidence="1">LuFRes1</strain>
    </source>
</reference>
<protein>
    <submittedName>
        <fullName evidence="1">Transposase</fullName>
    </submittedName>
</protein>